<dbReference type="RefSeq" id="WP_090168897.1">
    <property type="nucleotide sequence ID" value="NZ_FOFB01000012.1"/>
</dbReference>
<evidence type="ECO:0000256" key="3">
    <source>
        <dbReference type="ARBA" id="ARBA00007931"/>
    </source>
</evidence>
<comment type="cofactor">
    <cofactor evidence="1">
        <name>Zn(2+)</name>
        <dbReference type="ChEBI" id="CHEBI:29105"/>
    </cofactor>
</comment>
<evidence type="ECO:0000256" key="4">
    <source>
        <dbReference type="ARBA" id="ARBA00022670"/>
    </source>
</evidence>
<keyword evidence="10 11" id="KW-0472">Membrane</keyword>
<keyword evidence="4" id="KW-0645">Protease</keyword>
<evidence type="ECO:0000256" key="2">
    <source>
        <dbReference type="ARBA" id="ARBA00004141"/>
    </source>
</evidence>
<keyword evidence="7" id="KW-0862">Zinc</keyword>
<keyword evidence="14" id="KW-1185">Reference proteome</keyword>
<reference evidence="14" key="1">
    <citation type="submission" date="2016-10" db="EMBL/GenBank/DDBJ databases">
        <authorList>
            <person name="Varghese N."/>
            <person name="Submissions S."/>
        </authorList>
    </citation>
    <scope>NUCLEOTIDE SEQUENCE [LARGE SCALE GENOMIC DNA]</scope>
    <source>
        <strain evidence="14">DSM 24740</strain>
    </source>
</reference>
<feature type="transmembrane region" description="Helical" evidence="11">
    <location>
        <begin position="261"/>
        <end position="280"/>
    </location>
</feature>
<evidence type="ECO:0000256" key="8">
    <source>
        <dbReference type="ARBA" id="ARBA00022989"/>
    </source>
</evidence>
<sequence length="281" mass="31822">MQVALLFFLILTLYTFLYNLALLLPLKRSGIQVEKFYIWYDAFFKLFSFNVGDTEYGLGWLPLGGYLKVAGMIMEEGESPYPHHFQYLSLAKQFFFSLCGPISGLLIAIATLLYIQDASDAQSWLVLGGPVGFILVYSLIFNYLAPIMCGLNYGVVAQKILYASLVLGHLLLLFGVALLINSAFPIFNHVHDVFIEHDRVRLFQQSINDVGMPNLVFWLGLFMFFHNVSPFPGMVGGVLISTTYRSLSGQLPQREYEEKGAMLFFVWSLVLYGGVFYYVLI</sequence>
<dbReference type="EMBL" id="FOFB01000012">
    <property type="protein sequence ID" value="SEQ60700.1"/>
    <property type="molecule type" value="Genomic_DNA"/>
</dbReference>
<evidence type="ECO:0000256" key="6">
    <source>
        <dbReference type="ARBA" id="ARBA00022801"/>
    </source>
</evidence>
<evidence type="ECO:0000313" key="13">
    <source>
        <dbReference type="EMBL" id="SEQ60700.1"/>
    </source>
</evidence>
<keyword evidence="8 11" id="KW-1133">Transmembrane helix</keyword>
<keyword evidence="6" id="KW-0378">Hydrolase</keyword>
<dbReference type="InterPro" id="IPR008915">
    <property type="entry name" value="Peptidase_M50"/>
</dbReference>
<dbReference type="InParanoid" id="A0A1H9HED6"/>
<evidence type="ECO:0000256" key="11">
    <source>
        <dbReference type="SAM" id="Phobius"/>
    </source>
</evidence>
<comment type="similarity">
    <text evidence="3">Belongs to the peptidase M50B family.</text>
</comment>
<evidence type="ECO:0000313" key="14">
    <source>
        <dbReference type="Proteomes" id="UP000199021"/>
    </source>
</evidence>
<evidence type="ECO:0000256" key="5">
    <source>
        <dbReference type="ARBA" id="ARBA00022692"/>
    </source>
</evidence>
<organism evidence="13 14">
    <name type="scientific">Neolewinella agarilytica</name>
    <dbReference type="NCBI Taxonomy" id="478744"/>
    <lineage>
        <taxon>Bacteria</taxon>
        <taxon>Pseudomonadati</taxon>
        <taxon>Bacteroidota</taxon>
        <taxon>Saprospiria</taxon>
        <taxon>Saprospirales</taxon>
        <taxon>Lewinellaceae</taxon>
        <taxon>Neolewinella</taxon>
    </lineage>
</organism>
<keyword evidence="9" id="KW-0482">Metalloprotease</keyword>
<feature type="transmembrane region" description="Helical" evidence="11">
    <location>
        <begin position="160"/>
        <end position="180"/>
    </location>
</feature>
<evidence type="ECO:0000259" key="12">
    <source>
        <dbReference type="Pfam" id="PF02163"/>
    </source>
</evidence>
<keyword evidence="5 11" id="KW-0812">Transmembrane</keyword>
<proteinExistence type="inferred from homology"/>
<name>A0A1H9HED6_9BACT</name>
<dbReference type="PANTHER" id="PTHR42837:SF2">
    <property type="entry name" value="MEMBRANE METALLOPROTEASE ARASP2, CHLOROPLASTIC-RELATED"/>
    <property type="match status" value="1"/>
</dbReference>
<dbReference type="PANTHER" id="PTHR42837">
    <property type="entry name" value="REGULATOR OF SIGMA-E PROTEASE RSEP"/>
    <property type="match status" value="1"/>
</dbReference>
<dbReference type="GO" id="GO:0004222">
    <property type="term" value="F:metalloendopeptidase activity"/>
    <property type="evidence" value="ECO:0007669"/>
    <property type="project" value="InterPro"/>
</dbReference>
<dbReference type="GO" id="GO:0006508">
    <property type="term" value="P:proteolysis"/>
    <property type="evidence" value="ECO:0007669"/>
    <property type="project" value="UniProtKB-KW"/>
</dbReference>
<feature type="domain" description="Peptidase M50" evidence="12">
    <location>
        <begin position="25"/>
        <end position="270"/>
    </location>
</feature>
<dbReference type="AlphaFoldDB" id="A0A1H9HED6"/>
<gene>
    <name evidence="13" type="ORF">SAMN05444359_112127</name>
</gene>
<dbReference type="Pfam" id="PF02163">
    <property type="entry name" value="Peptidase_M50"/>
    <property type="match status" value="1"/>
</dbReference>
<feature type="transmembrane region" description="Helical" evidence="11">
    <location>
        <begin position="94"/>
        <end position="115"/>
    </location>
</feature>
<evidence type="ECO:0000256" key="7">
    <source>
        <dbReference type="ARBA" id="ARBA00022833"/>
    </source>
</evidence>
<evidence type="ECO:0000256" key="1">
    <source>
        <dbReference type="ARBA" id="ARBA00001947"/>
    </source>
</evidence>
<comment type="subcellular location">
    <subcellularLocation>
        <location evidence="2">Membrane</location>
        <topology evidence="2">Multi-pass membrane protein</topology>
    </subcellularLocation>
</comment>
<feature type="transmembrane region" description="Helical" evidence="11">
    <location>
        <begin position="6"/>
        <end position="26"/>
    </location>
</feature>
<dbReference type="GO" id="GO:0016020">
    <property type="term" value="C:membrane"/>
    <property type="evidence" value="ECO:0007669"/>
    <property type="project" value="UniProtKB-SubCell"/>
</dbReference>
<evidence type="ECO:0000256" key="9">
    <source>
        <dbReference type="ARBA" id="ARBA00023049"/>
    </source>
</evidence>
<dbReference type="STRING" id="478744.SAMN05444359_112127"/>
<feature type="transmembrane region" description="Helical" evidence="11">
    <location>
        <begin position="215"/>
        <end position="240"/>
    </location>
</feature>
<evidence type="ECO:0000256" key="10">
    <source>
        <dbReference type="ARBA" id="ARBA00023136"/>
    </source>
</evidence>
<accession>A0A1H9HED6</accession>
<dbReference type="Proteomes" id="UP000199021">
    <property type="component" value="Unassembled WGS sequence"/>
</dbReference>
<dbReference type="InterPro" id="IPR004387">
    <property type="entry name" value="Pept_M50_Zn"/>
</dbReference>
<protein>
    <submittedName>
        <fullName evidence="13">Peptidase family M50</fullName>
    </submittedName>
</protein>